<evidence type="ECO:0000259" key="1">
    <source>
        <dbReference type="Pfam" id="PF12146"/>
    </source>
</evidence>
<dbReference type="Pfam" id="PF12146">
    <property type="entry name" value="Hydrolase_4"/>
    <property type="match status" value="1"/>
</dbReference>
<dbReference type="GO" id="GO:0016787">
    <property type="term" value="F:hydrolase activity"/>
    <property type="evidence" value="ECO:0007669"/>
    <property type="project" value="UniProtKB-KW"/>
</dbReference>
<dbReference type="Gene3D" id="3.40.50.1820">
    <property type="entry name" value="alpha/beta hydrolase"/>
    <property type="match status" value="1"/>
</dbReference>
<dbReference type="OrthoDB" id="9806902at2"/>
<comment type="caution">
    <text evidence="2">The sequence shown here is derived from an EMBL/GenBank/DDBJ whole genome shotgun (WGS) entry which is preliminary data.</text>
</comment>
<evidence type="ECO:0000313" key="2">
    <source>
        <dbReference type="EMBL" id="MBB5178864.1"/>
    </source>
</evidence>
<organism evidence="2 3">
    <name type="scientific">Planococcus koreensis</name>
    <dbReference type="NCBI Taxonomy" id="112331"/>
    <lineage>
        <taxon>Bacteria</taxon>
        <taxon>Bacillati</taxon>
        <taxon>Bacillota</taxon>
        <taxon>Bacilli</taxon>
        <taxon>Bacillales</taxon>
        <taxon>Caryophanaceae</taxon>
        <taxon>Planococcus</taxon>
    </lineage>
</organism>
<feature type="domain" description="Serine aminopeptidase S33" evidence="1">
    <location>
        <begin position="25"/>
        <end position="290"/>
    </location>
</feature>
<dbReference type="AlphaFoldDB" id="A0A7W8CR61"/>
<dbReference type="EMBL" id="JACHHE010000001">
    <property type="protein sequence ID" value="MBB5178864.1"/>
    <property type="molecule type" value="Genomic_DNA"/>
</dbReference>
<name>A0A7W8CR61_9BACL</name>
<dbReference type="SUPFAM" id="SSF53474">
    <property type="entry name" value="alpha/beta-Hydrolases"/>
    <property type="match status" value="1"/>
</dbReference>
<keyword evidence="3" id="KW-1185">Reference proteome</keyword>
<dbReference type="InterPro" id="IPR022742">
    <property type="entry name" value="Hydrolase_4"/>
</dbReference>
<keyword evidence="2" id="KW-0378">Hydrolase</keyword>
<accession>A0A7W8CR61</accession>
<dbReference type="PANTHER" id="PTHR11614">
    <property type="entry name" value="PHOSPHOLIPASE-RELATED"/>
    <property type="match status" value="1"/>
</dbReference>
<proteinExistence type="predicted"/>
<dbReference type="InterPro" id="IPR051044">
    <property type="entry name" value="MAG_DAG_Lipase"/>
</dbReference>
<protein>
    <submittedName>
        <fullName evidence="2">Alpha-beta hydrolase superfamily lysophospholipase</fullName>
    </submittedName>
</protein>
<dbReference type="InterPro" id="IPR029058">
    <property type="entry name" value="AB_hydrolase_fold"/>
</dbReference>
<reference evidence="2 3" key="1">
    <citation type="submission" date="2020-08" db="EMBL/GenBank/DDBJ databases">
        <title>Genomic Encyclopedia of Type Strains, Phase IV (KMG-IV): sequencing the most valuable type-strain genomes for metagenomic binning, comparative biology and taxonomic classification.</title>
        <authorList>
            <person name="Goeker M."/>
        </authorList>
    </citation>
    <scope>NUCLEOTIDE SEQUENCE [LARGE SCALE GENOMIC DNA]</scope>
    <source>
        <strain evidence="2 3">DSM 15895</strain>
    </source>
</reference>
<evidence type="ECO:0000313" key="3">
    <source>
        <dbReference type="Proteomes" id="UP000525923"/>
    </source>
</evidence>
<sequence length="306" mass="33134">MKINKSYVEMSDGHEVYCEMVCPPSPIGHVHVIHGMAEHVGRYEEFILFLAAKGFAVSAHDQRGHGKTAQRSGTIGFFAEADGFQRVVDDAKEMIDHAKDEFGDLPLIVFGHSMGSFVVRRFIQLHSAGISSVVLSGSGGNPGFSGKAGLAFALAAAKAQGQTAVSEALGKMTFGSFNKPFKNEGSAYAWLSRDNSEVAKYEADPMCGAPSTNQFYVDLFTGLDLIHRKAEVGKIRKDLPLLLISGSADPVGGNGKGIFQAAEQYQNAGMTNVRVHLAEGGRHELLNEIDKEVHYEIIADWMLEND</sequence>
<dbReference type="Proteomes" id="UP000525923">
    <property type="component" value="Unassembled WGS sequence"/>
</dbReference>
<dbReference type="RefSeq" id="WP_135505288.1">
    <property type="nucleotide sequence ID" value="NZ_JACHHE010000001.1"/>
</dbReference>
<gene>
    <name evidence="2" type="ORF">HNQ44_000286</name>
</gene>